<name>A0ACB9RH24_9MYRT</name>
<gene>
    <name evidence="1" type="ORF">MLD38_015373</name>
</gene>
<reference evidence="2" key="1">
    <citation type="journal article" date="2023" name="Front. Plant Sci.">
        <title>Chromosomal-level genome assembly of Melastoma candidum provides insights into trichome evolution.</title>
        <authorList>
            <person name="Zhong Y."/>
            <person name="Wu W."/>
            <person name="Sun C."/>
            <person name="Zou P."/>
            <person name="Liu Y."/>
            <person name="Dai S."/>
            <person name="Zhou R."/>
        </authorList>
    </citation>
    <scope>NUCLEOTIDE SEQUENCE [LARGE SCALE GENOMIC DNA]</scope>
</reference>
<dbReference type="Proteomes" id="UP001057402">
    <property type="component" value="Chromosome 4"/>
</dbReference>
<comment type="caution">
    <text evidence="1">The sequence shown here is derived from an EMBL/GenBank/DDBJ whole genome shotgun (WGS) entry which is preliminary data.</text>
</comment>
<proteinExistence type="predicted"/>
<evidence type="ECO:0000313" key="1">
    <source>
        <dbReference type="EMBL" id="KAI4377798.1"/>
    </source>
</evidence>
<dbReference type="EMBL" id="CM042883">
    <property type="protein sequence ID" value="KAI4377798.1"/>
    <property type="molecule type" value="Genomic_DNA"/>
</dbReference>
<organism evidence="1 2">
    <name type="scientific">Melastoma candidum</name>
    <dbReference type="NCBI Taxonomy" id="119954"/>
    <lineage>
        <taxon>Eukaryota</taxon>
        <taxon>Viridiplantae</taxon>
        <taxon>Streptophyta</taxon>
        <taxon>Embryophyta</taxon>
        <taxon>Tracheophyta</taxon>
        <taxon>Spermatophyta</taxon>
        <taxon>Magnoliopsida</taxon>
        <taxon>eudicotyledons</taxon>
        <taxon>Gunneridae</taxon>
        <taxon>Pentapetalae</taxon>
        <taxon>rosids</taxon>
        <taxon>malvids</taxon>
        <taxon>Myrtales</taxon>
        <taxon>Melastomataceae</taxon>
        <taxon>Melastomatoideae</taxon>
        <taxon>Melastomateae</taxon>
        <taxon>Melastoma</taxon>
    </lineage>
</organism>
<evidence type="ECO:0000313" key="2">
    <source>
        <dbReference type="Proteomes" id="UP001057402"/>
    </source>
</evidence>
<accession>A0ACB9RH24</accession>
<keyword evidence="2" id="KW-1185">Reference proteome</keyword>
<protein>
    <submittedName>
        <fullName evidence="1">Uncharacterized protein</fullName>
    </submittedName>
</protein>
<sequence length="339" mass="37647">MSFSDPSGHFDQPMQQFGDPNCYWNQFAMGTDQFDSSSQADRPQLPPLKRPWGSDENQPGGASRRSPPVNRGTSNIFFKTRMCAKFKSGTCRNGENCNFAHGIEDLRQPPPNWQDIVGARDEDRRLSSSAEGNWDDDQKIIHRMKLCKKFYNGEECPYGDRCNFLHEDPSKFRDDSGKFRETSAICIGTAGASTGPVNGSGQRDGIRSNGSVDGRGNSKPVYWKTKLCTKWEMTGHCPFGEKCHFAHGQAELQAPGGRNEGDAGPTVSLPMMPQAVPLVDQSVTVPLNGTFLADERQSKKSLLRWKGHRKINQIYGDWLEGLPIGEEEPDGSKPNGMLQ</sequence>